<sequence length="254" mass="27850">MTAPEMDLDEALAGAVPPLTGGGIEGKTPKAVVESRWTSTSSVESELDHFWHDSTASLNHFYTTQDTVNTLDSFDFNDENLFLGPFDSCSTGLSHHQTQDSTRHMTEASAAGIESFDFASTQMSSMVPELQQSAVPMSNAFDVSTWSIPTTADSDFSALKDRLSNAMVRGDGGQLFIPEDSLRAILSHQNVTTELRKHFPAMSTQELRQLATQVTVKDLRRKDSPLQIGLLRTFAILVLLDIPHKIIDFASEGL</sequence>
<accession>A0A9P4XU76</accession>
<name>A0A9P4XU76_CRYP1</name>
<dbReference type="EMBL" id="MU032352">
    <property type="protein sequence ID" value="KAF3760958.1"/>
    <property type="molecule type" value="Genomic_DNA"/>
</dbReference>
<dbReference type="GeneID" id="63841015"/>
<dbReference type="Proteomes" id="UP000803844">
    <property type="component" value="Unassembled WGS sequence"/>
</dbReference>
<organism evidence="1 2">
    <name type="scientific">Cryphonectria parasitica (strain ATCC 38755 / EP155)</name>
    <dbReference type="NCBI Taxonomy" id="660469"/>
    <lineage>
        <taxon>Eukaryota</taxon>
        <taxon>Fungi</taxon>
        <taxon>Dikarya</taxon>
        <taxon>Ascomycota</taxon>
        <taxon>Pezizomycotina</taxon>
        <taxon>Sordariomycetes</taxon>
        <taxon>Sordariomycetidae</taxon>
        <taxon>Diaporthales</taxon>
        <taxon>Cryphonectriaceae</taxon>
        <taxon>Cryphonectria-Endothia species complex</taxon>
        <taxon>Cryphonectria</taxon>
    </lineage>
</organism>
<reference evidence="1" key="1">
    <citation type="journal article" date="2020" name="Phytopathology">
        <title>Genome sequence of the chestnut blight fungus Cryphonectria parasitica EP155: A fundamental resource for an archetypical invasive plant pathogen.</title>
        <authorList>
            <person name="Crouch J.A."/>
            <person name="Dawe A."/>
            <person name="Aerts A."/>
            <person name="Barry K."/>
            <person name="Churchill A.C.L."/>
            <person name="Grimwood J."/>
            <person name="Hillman B."/>
            <person name="Milgroom M.G."/>
            <person name="Pangilinan J."/>
            <person name="Smith M."/>
            <person name="Salamov A."/>
            <person name="Schmutz J."/>
            <person name="Yadav J."/>
            <person name="Grigoriev I.V."/>
            <person name="Nuss D."/>
        </authorList>
    </citation>
    <scope>NUCLEOTIDE SEQUENCE</scope>
    <source>
        <strain evidence="1">EP155</strain>
    </source>
</reference>
<feature type="non-terminal residue" evidence="1">
    <location>
        <position position="254"/>
    </location>
</feature>
<protein>
    <submittedName>
        <fullName evidence="1">Uncharacterized protein</fullName>
    </submittedName>
</protein>
<dbReference type="AlphaFoldDB" id="A0A9P4XU76"/>
<gene>
    <name evidence="1" type="ORF">M406DRAFT_358414</name>
</gene>
<evidence type="ECO:0000313" key="1">
    <source>
        <dbReference type="EMBL" id="KAF3760958.1"/>
    </source>
</evidence>
<proteinExistence type="predicted"/>
<evidence type="ECO:0000313" key="2">
    <source>
        <dbReference type="Proteomes" id="UP000803844"/>
    </source>
</evidence>
<comment type="caution">
    <text evidence="1">The sequence shown here is derived from an EMBL/GenBank/DDBJ whole genome shotgun (WGS) entry which is preliminary data.</text>
</comment>
<keyword evidence="2" id="KW-1185">Reference proteome</keyword>
<dbReference type="RefSeq" id="XP_040771937.1">
    <property type="nucleotide sequence ID" value="XM_040923886.1"/>
</dbReference>